<dbReference type="GO" id="GO:0016301">
    <property type="term" value="F:kinase activity"/>
    <property type="evidence" value="ECO:0007669"/>
    <property type="project" value="UniProtKB-KW"/>
</dbReference>
<evidence type="ECO:0000256" key="13">
    <source>
        <dbReference type="ARBA" id="ARBA00023136"/>
    </source>
</evidence>
<evidence type="ECO:0000256" key="9">
    <source>
        <dbReference type="ARBA" id="ARBA00022777"/>
    </source>
</evidence>
<feature type="transmembrane region" description="Helical" evidence="15">
    <location>
        <begin position="134"/>
        <end position="154"/>
    </location>
</feature>
<evidence type="ECO:0000256" key="15">
    <source>
        <dbReference type="SAM" id="Phobius"/>
    </source>
</evidence>
<evidence type="ECO:0000256" key="6">
    <source>
        <dbReference type="ARBA" id="ARBA00022679"/>
    </source>
</evidence>
<dbReference type="SMART" id="SM00387">
    <property type="entry name" value="HATPase_c"/>
    <property type="match status" value="1"/>
</dbReference>
<dbReference type="Gene3D" id="3.30.565.10">
    <property type="entry name" value="Histidine kinase-like ATPase, C-terminal domain"/>
    <property type="match status" value="1"/>
</dbReference>
<proteinExistence type="predicted"/>
<evidence type="ECO:0000256" key="8">
    <source>
        <dbReference type="ARBA" id="ARBA00022741"/>
    </source>
</evidence>
<evidence type="ECO:0000259" key="16">
    <source>
        <dbReference type="PROSITE" id="PS50109"/>
    </source>
</evidence>
<evidence type="ECO:0000259" key="17">
    <source>
        <dbReference type="PROSITE" id="PS50885"/>
    </source>
</evidence>
<protein>
    <recommendedName>
        <fullName evidence="3">histidine kinase</fullName>
        <ecNumber evidence="3">2.7.13.3</ecNumber>
    </recommendedName>
</protein>
<dbReference type="CDD" id="cd06225">
    <property type="entry name" value="HAMP"/>
    <property type="match status" value="1"/>
</dbReference>
<evidence type="ECO:0000256" key="2">
    <source>
        <dbReference type="ARBA" id="ARBA00004651"/>
    </source>
</evidence>
<keyword evidence="7 15" id="KW-0812">Transmembrane</keyword>
<keyword evidence="10" id="KW-0067">ATP-binding</keyword>
<evidence type="ECO:0000256" key="11">
    <source>
        <dbReference type="ARBA" id="ARBA00022989"/>
    </source>
</evidence>
<keyword evidence="11 15" id="KW-1133">Transmembrane helix</keyword>
<keyword evidence="9 18" id="KW-0418">Kinase</keyword>
<dbReference type="Proteomes" id="UP001169069">
    <property type="component" value="Unassembled WGS sequence"/>
</dbReference>
<evidence type="ECO:0000256" key="1">
    <source>
        <dbReference type="ARBA" id="ARBA00000085"/>
    </source>
</evidence>
<evidence type="ECO:0000256" key="7">
    <source>
        <dbReference type="ARBA" id="ARBA00022692"/>
    </source>
</evidence>
<dbReference type="InterPro" id="IPR005467">
    <property type="entry name" value="His_kinase_dom"/>
</dbReference>
<dbReference type="SMART" id="SM00388">
    <property type="entry name" value="HisKA"/>
    <property type="match status" value="1"/>
</dbReference>
<dbReference type="SUPFAM" id="SSF47384">
    <property type="entry name" value="Homodimeric domain of signal transducing histidine kinase"/>
    <property type="match status" value="1"/>
</dbReference>
<keyword evidence="13 15" id="KW-0472">Membrane</keyword>
<dbReference type="PANTHER" id="PTHR45528:SF1">
    <property type="entry name" value="SENSOR HISTIDINE KINASE CPXA"/>
    <property type="match status" value="1"/>
</dbReference>
<name>A0ABT7QUR8_9BACT</name>
<evidence type="ECO:0000256" key="12">
    <source>
        <dbReference type="ARBA" id="ARBA00023012"/>
    </source>
</evidence>
<evidence type="ECO:0000256" key="4">
    <source>
        <dbReference type="ARBA" id="ARBA00022475"/>
    </source>
</evidence>
<keyword evidence="14" id="KW-0175">Coiled coil</keyword>
<keyword evidence="8" id="KW-0547">Nucleotide-binding</keyword>
<accession>A0ABT7QUR8</accession>
<dbReference type="NCBIfam" id="NF038389">
    <property type="entry name" value="ArsS_fam_HK"/>
    <property type="match status" value="1"/>
</dbReference>
<dbReference type="EMBL" id="JAQIBD010000001">
    <property type="protein sequence ID" value="MDM5270578.1"/>
    <property type="molecule type" value="Genomic_DNA"/>
</dbReference>
<dbReference type="InterPro" id="IPR003660">
    <property type="entry name" value="HAMP_dom"/>
</dbReference>
<evidence type="ECO:0000256" key="10">
    <source>
        <dbReference type="ARBA" id="ARBA00022840"/>
    </source>
</evidence>
<feature type="domain" description="Histidine kinase" evidence="16">
    <location>
        <begin position="211"/>
        <end position="403"/>
    </location>
</feature>
<dbReference type="SUPFAM" id="SSF158472">
    <property type="entry name" value="HAMP domain-like"/>
    <property type="match status" value="1"/>
</dbReference>
<comment type="catalytic activity">
    <reaction evidence="1">
        <text>ATP + protein L-histidine = ADP + protein N-phospho-L-histidine.</text>
        <dbReference type="EC" id="2.7.13.3"/>
    </reaction>
</comment>
<comment type="caution">
    <text evidence="18">The sequence shown here is derived from an EMBL/GenBank/DDBJ whole genome shotgun (WGS) entry which is preliminary data.</text>
</comment>
<dbReference type="PROSITE" id="PS50885">
    <property type="entry name" value="HAMP"/>
    <property type="match status" value="1"/>
</dbReference>
<sequence length="403" mass="47325">MSILNKVIFLFLVSITLMFYLSMKTNTLTDEKIELIHTQKYIQASKEIFDYLINDDTTKMDAKTKELDYERVDISLLDKDSQVIYEDKVSFGSIKIYKKNDIYLLYMQYLDDELLYFDKSQNEEQEQQQQLNNLIIADIFVLFIMLFIILKILSPLKTISKGIKKFGSGNYSYRLKPLQRKDEISEMIASFNSMAENLEKLIVSRTQFLSDISHELRTPIAKAKITLEMIDDSKYREILKKAIAQMDELTNELLELEKLNSENLKLDFKYYSIDTILAEVFSKMIIDEDEIEVEMKERFSCNADLNYLAIAIKNLIDNAIKYKESGKVKIKIENESIEIANIGKPLSHHLEYYTGTFTQEESSRTKPGYGLGLNIVKRVLEHHNFQLEYQYEEPYNKFIIYFV</sequence>
<dbReference type="Pfam" id="PF00672">
    <property type="entry name" value="HAMP"/>
    <property type="match status" value="1"/>
</dbReference>
<evidence type="ECO:0000313" key="18">
    <source>
        <dbReference type="EMBL" id="MDM5270578.1"/>
    </source>
</evidence>
<comment type="subcellular location">
    <subcellularLocation>
        <location evidence="2">Cell membrane</location>
        <topology evidence="2">Multi-pass membrane protein</topology>
    </subcellularLocation>
</comment>
<dbReference type="InterPro" id="IPR003594">
    <property type="entry name" value="HATPase_dom"/>
</dbReference>
<dbReference type="EC" id="2.7.13.3" evidence="3"/>
<keyword evidence="5" id="KW-0597">Phosphoprotein</keyword>
<keyword evidence="4" id="KW-1003">Cell membrane</keyword>
<evidence type="ECO:0000256" key="5">
    <source>
        <dbReference type="ARBA" id="ARBA00022553"/>
    </source>
</evidence>
<keyword evidence="6" id="KW-0808">Transferase</keyword>
<feature type="coiled-coil region" evidence="14">
    <location>
        <begin position="232"/>
        <end position="266"/>
    </location>
</feature>
<dbReference type="SMART" id="SM00304">
    <property type="entry name" value="HAMP"/>
    <property type="match status" value="1"/>
</dbReference>
<dbReference type="SUPFAM" id="SSF55874">
    <property type="entry name" value="ATPase domain of HSP90 chaperone/DNA topoisomerase II/histidine kinase"/>
    <property type="match status" value="1"/>
</dbReference>
<dbReference type="RefSeq" id="WP_289411856.1">
    <property type="nucleotide sequence ID" value="NZ_JAQIBD010000001.1"/>
</dbReference>
<dbReference type="InterPro" id="IPR036097">
    <property type="entry name" value="HisK_dim/P_sf"/>
</dbReference>
<gene>
    <name evidence="18" type="ORF">PGH07_00105</name>
</gene>
<dbReference type="InterPro" id="IPR047994">
    <property type="entry name" value="ArsS-like"/>
</dbReference>
<feature type="domain" description="HAMP" evidence="17">
    <location>
        <begin position="150"/>
        <end position="203"/>
    </location>
</feature>
<dbReference type="Gene3D" id="1.10.287.130">
    <property type="match status" value="1"/>
</dbReference>
<dbReference type="CDD" id="cd00075">
    <property type="entry name" value="HATPase"/>
    <property type="match status" value="1"/>
</dbReference>
<dbReference type="Pfam" id="PF02518">
    <property type="entry name" value="HATPase_c"/>
    <property type="match status" value="1"/>
</dbReference>
<evidence type="ECO:0000313" key="19">
    <source>
        <dbReference type="Proteomes" id="UP001169069"/>
    </source>
</evidence>
<dbReference type="CDD" id="cd00082">
    <property type="entry name" value="HisKA"/>
    <property type="match status" value="1"/>
</dbReference>
<evidence type="ECO:0000256" key="14">
    <source>
        <dbReference type="SAM" id="Coils"/>
    </source>
</evidence>
<dbReference type="InterPro" id="IPR003661">
    <property type="entry name" value="HisK_dim/P_dom"/>
</dbReference>
<feature type="transmembrane region" description="Helical" evidence="15">
    <location>
        <begin position="7"/>
        <end position="23"/>
    </location>
</feature>
<reference evidence="18" key="1">
    <citation type="submission" date="2023-01" db="EMBL/GenBank/DDBJ databases">
        <title>Sulfurovum sp. zt1-1 genome assembly.</title>
        <authorList>
            <person name="Wang J."/>
        </authorList>
    </citation>
    <scope>NUCLEOTIDE SEQUENCE</scope>
    <source>
        <strain evidence="18">Zt1-1</strain>
    </source>
</reference>
<evidence type="ECO:0000256" key="3">
    <source>
        <dbReference type="ARBA" id="ARBA00012438"/>
    </source>
</evidence>
<dbReference type="Gene3D" id="1.10.8.500">
    <property type="entry name" value="HAMP domain in histidine kinase"/>
    <property type="match status" value="1"/>
</dbReference>
<organism evidence="18 19">
    <name type="scientific">Sulfurovum zhangzhouensis</name>
    <dbReference type="NCBI Taxonomy" id="3019067"/>
    <lineage>
        <taxon>Bacteria</taxon>
        <taxon>Pseudomonadati</taxon>
        <taxon>Campylobacterota</taxon>
        <taxon>Epsilonproteobacteria</taxon>
        <taxon>Campylobacterales</taxon>
        <taxon>Sulfurovaceae</taxon>
        <taxon>Sulfurovum</taxon>
    </lineage>
</organism>
<dbReference type="Pfam" id="PF00512">
    <property type="entry name" value="HisKA"/>
    <property type="match status" value="1"/>
</dbReference>
<dbReference type="PANTHER" id="PTHR45528">
    <property type="entry name" value="SENSOR HISTIDINE KINASE CPXA"/>
    <property type="match status" value="1"/>
</dbReference>
<dbReference type="InterPro" id="IPR050398">
    <property type="entry name" value="HssS/ArlS-like"/>
</dbReference>
<keyword evidence="19" id="KW-1185">Reference proteome</keyword>
<dbReference type="InterPro" id="IPR036890">
    <property type="entry name" value="HATPase_C_sf"/>
</dbReference>
<keyword evidence="12" id="KW-0902">Two-component regulatory system</keyword>
<dbReference type="PROSITE" id="PS50109">
    <property type="entry name" value="HIS_KIN"/>
    <property type="match status" value="1"/>
</dbReference>